<feature type="compositionally biased region" description="Basic residues" evidence="1">
    <location>
        <begin position="500"/>
        <end position="511"/>
    </location>
</feature>
<protein>
    <recommendedName>
        <fullName evidence="2">ParB-like N-terminal domain-containing protein</fullName>
    </recommendedName>
</protein>
<feature type="region of interest" description="Disordered" evidence="1">
    <location>
        <begin position="1"/>
        <end position="23"/>
    </location>
</feature>
<dbReference type="InterPro" id="IPR036086">
    <property type="entry name" value="ParB/Sulfiredoxin_sf"/>
</dbReference>
<dbReference type="SMART" id="SM00470">
    <property type="entry name" value="ParB"/>
    <property type="match status" value="1"/>
</dbReference>
<dbReference type="SUPFAM" id="SSF110849">
    <property type="entry name" value="ParB/Sulfiredoxin"/>
    <property type="match status" value="1"/>
</dbReference>
<accession>A0A0F9MIX9</accession>
<evidence type="ECO:0000259" key="2">
    <source>
        <dbReference type="SMART" id="SM00470"/>
    </source>
</evidence>
<feature type="region of interest" description="Disordered" evidence="1">
    <location>
        <begin position="480"/>
        <end position="533"/>
    </location>
</feature>
<dbReference type="InterPro" id="IPR050336">
    <property type="entry name" value="Chromosome_partition/occlusion"/>
</dbReference>
<evidence type="ECO:0000313" key="3">
    <source>
        <dbReference type="EMBL" id="KKN07260.1"/>
    </source>
</evidence>
<sequence>MNEGQYKVIPLDKLSENPNNPRDAITEDQALTELTNSIQEVGILVPLLVRSKPDDPKQWEVIDGDRRRVAAHLAGLTEVPAVVREMEERDAAESGLIANLQRENLDPLEEASGLQQLLDRGWDVRSISAHLGRAPKWILRRARLTELTDDWRKTADDERHWAYGWPAPWLELIARYPAETQEQLLKDDICADSLAKLERHLATITLELRKAPWKLDDAVLDPQAGACLECTKRSDRSPGLFDDLDASEEKLKKGAKCLDQACWRRKATTLVDRKAAELEKKHGKVVKVCERYGRTKDAVSPHDMKNAKKGDAGAAICLRIDGPKAGSTFWAVPQEWARKATVKASEKPNITPLKERRARLERQREALVNKALEELAGKICQGDLSEWYTDEILLRTLAVFGTPHKSVHIGAPEWDKIKKESVTAARLALWFAVLEQLLERLRTAGQSLSIPGNKSSLPWEEHDRIAEFLRFDTEVLREKAAKAKPEPKSWASLNADGTPKKAKLAGGKKKATASAEKKPAAKKKPERKPPARYLAKERAELVAKYKELVERALTIDGKSITKAAEVAAKEVGVPVATLERWAK</sequence>
<dbReference type="Pfam" id="PF02195">
    <property type="entry name" value="ParB_N"/>
    <property type="match status" value="1"/>
</dbReference>
<feature type="domain" description="ParB-like N-terminal" evidence="2">
    <location>
        <begin position="7"/>
        <end position="100"/>
    </location>
</feature>
<dbReference type="GO" id="GO:0003677">
    <property type="term" value="F:DNA binding"/>
    <property type="evidence" value="ECO:0007669"/>
    <property type="project" value="InterPro"/>
</dbReference>
<dbReference type="PANTHER" id="PTHR33375:SF1">
    <property type="entry name" value="CHROMOSOME-PARTITIONING PROTEIN PARB-RELATED"/>
    <property type="match status" value="1"/>
</dbReference>
<dbReference type="InterPro" id="IPR004437">
    <property type="entry name" value="ParB/RepB/Spo0J"/>
</dbReference>
<dbReference type="InterPro" id="IPR003115">
    <property type="entry name" value="ParB_N"/>
</dbReference>
<dbReference type="NCBIfam" id="TIGR00180">
    <property type="entry name" value="parB_part"/>
    <property type="match status" value="1"/>
</dbReference>
<dbReference type="Gene3D" id="1.10.10.2830">
    <property type="match status" value="1"/>
</dbReference>
<name>A0A0F9MIX9_9ZZZZ</name>
<gene>
    <name evidence="3" type="ORF">LCGC14_1069000</name>
</gene>
<proteinExistence type="predicted"/>
<dbReference type="GO" id="GO:0005694">
    <property type="term" value="C:chromosome"/>
    <property type="evidence" value="ECO:0007669"/>
    <property type="project" value="TreeGrafter"/>
</dbReference>
<dbReference type="EMBL" id="LAZR01004591">
    <property type="protein sequence ID" value="KKN07260.1"/>
    <property type="molecule type" value="Genomic_DNA"/>
</dbReference>
<reference evidence="3" key="1">
    <citation type="journal article" date="2015" name="Nature">
        <title>Complex archaea that bridge the gap between prokaryotes and eukaryotes.</title>
        <authorList>
            <person name="Spang A."/>
            <person name="Saw J.H."/>
            <person name="Jorgensen S.L."/>
            <person name="Zaremba-Niedzwiedzka K."/>
            <person name="Martijn J."/>
            <person name="Lind A.E."/>
            <person name="van Eijk R."/>
            <person name="Schleper C."/>
            <person name="Guy L."/>
            <person name="Ettema T.J."/>
        </authorList>
    </citation>
    <scope>NUCLEOTIDE SEQUENCE</scope>
</reference>
<evidence type="ECO:0000256" key="1">
    <source>
        <dbReference type="SAM" id="MobiDB-lite"/>
    </source>
</evidence>
<dbReference type="Gene3D" id="3.90.1530.30">
    <property type="match status" value="1"/>
</dbReference>
<comment type="caution">
    <text evidence="3">The sequence shown here is derived from an EMBL/GenBank/DDBJ whole genome shotgun (WGS) entry which is preliminary data.</text>
</comment>
<organism evidence="3">
    <name type="scientific">marine sediment metagenome</name>
    <dbReference type="NCBI Taxonomy" id="412755"/>
    <lineage>
        <taxon>unclassified sequences</taxon>
        <taxon>metagenomes</taxon>
        <taxon>ecological metagenomes</taxon>
    </lineage>
</organism>
<dbReference type="GO" id="GO:0007059">
    <property type="term" value="P:chromosome segregation"/>
    <property type="evidence" value="ECO:0007669"/>
    <property type="project" value="TreeGrafter"/>
</dbReference>
<dbReference type="PANTHER" id="PTHR33375">
    <property type="entry name" value="CHROMOSOME-PARTITIONING PROTEIN PARB-RELATED"/>
    <property type="match status" value="1"/>
</dbReference>
<dbReference type="AlphaFoldDB" id="A0A0F9MIX9"/>